<sequence>MSVSQERKEIIEKLMRLPSNNSIEEYQNIQEKKENMKKQLIKKTWNDLNKFLTDNSGEVYQKLKGLEQEIWAKLILMEKDCRSMKAYLRFPTININGGFDDFDGLQVGLARFTSHNNDSSTYISSLDSLLYQLKGGLDIKIDAIGNIFMRKNTSIRIVTTSIFDTHQTFELGNDYLKVFDLRKFKKKLWKLIKDGEKDVKVLAKYTFIMITIGTEEMYNSNIFGCDIWLALIHIIAVEMIEVILKEEEKNIFQVNTVNINSGNFSEIKESIVKRNSVIEATFLNKNEKKSKIKNDRKSFINDIFIDEIKDDINNLKIPSSDLKLKSYNILSSPDINNNINLQQKFKDHRELLCRNYQLKSSKTPLTSTTLFSQIQNSLSSTSSGVSSSGSGKPLTTNFNFKETSIDTSPIRLCRYKQHYDEIKDINLLYPYNNSKINIEKNEKNNEPGVIVKSNKSKIKDDWICHQAIVSNKKNKIRSKSVFNERKKIEKNVPFDNELLSFNYKKNDSIKYLTPSEPIKRLAKWKSEKSLFF</sequence>
<reference evidence="3" key="1">
    <citation type="submission" date="2015-08" db="UniProtKB">
        <authorList>
            <consortium name="WormBaseParasite"/>
        </authorList>
    </citation>
    <scope>IDENTIFICATION</scope>
</reference>
<dbReference type="AlphaFoldDB" id="A0A0K0DY63"/>
<evidence type="ECO:0000313" key="2">
    <source>
        <dbReference type="Proteomes" id="UP000035681"/>
    </source>
</evidence>
<dbReference type="Pfam" id="PF03166">
    <property type="entry name" value="MH2"/>
    <property type="match status" value="1"/>
</dbReference>
<name>A0A0K0DY63_STRER</name>
<dbReference type="InterPro" id="IPR008984">
    <property type="entry name" value="SMAD_FHA_dom_sf"/>
</dbReference>
<protein>
    <submittedName>
        <fullName evidence="3 4">MH2 domain-containing protein</fullName>
    </submittedName>
</protein>
<dbReference type="GO" id="GO:0050793">
    <property type="term" value="P:regulation of developmental process"/>
    <property type="evidence" value="ECO:0007669"/>
    <property type="project" value="UniProtKB-ARBA"/>
</dbReference>
<dbReference type="WBParaSite" id="TCONS_00011899.p1">
    <property type="protein sequence ID" value="TCONS_00011899.p1"/>
    <property type="gene ID" value="XLOC_006934"/>
</dbReference>
<accession>A0A0K0DY63</accession>
<dbReference type="Gene3D" id="2.60.200.10">
    <property type="match status" value="1"/>
</dbReference>
<dbReference type="Proteomes" id="UP000035681">
    <property type="component" value="Unplaced"/>
</dbReference>
<evidence type="ECO:0000259" key="1">
    <source>
        <dbReference type="PROSITE" id="PS51076"/>
    </source>
</evidence>
<organism evidence="3">
    <name type="scientific">Strongyloides stercoralis</name>
    <name type="common">Threadworm</name>
    <dbReference type="NCBI Taxonomy" id="6248"/>
    <lineage>
        <taxon>Eukaryota</taxon>
        <taxon>Metazoa</taxon>
        <taxon>Ecdysozoa</taxon>
        <taxon>Nematoda</taxon>
        <taxon>Chromadorea</taxon>
        <taxon>Rhabditida</taxon>
        <taxon>Tylenchina</taxon>
        <taxon>Panagrolaimomorpha</taxon>
        <taxon>Strongyloidoidea</taxon>
        <taxon>Strongyloididae</taxon>
        <taxon>Strongyloides</taxon>
    </lineage>
</organism>
<dbReference type="GO" id="GO:0006355">
    <property type="term" value="P:regulation of DNA-templated transcription"/>
    <property type="evidence" value="ECO:0007669"/>
    <property type="project" value="InterPro"/>
</dbReference>
<dbReference type="InterPro" id="IPR017855">
    <property type="entry name" value="SMAD-like_dom_sf"/>
</dbReference>
<dbReference type="GO" id="GO:0051239">
    <property type="term" value="P:regulation of multicellular organismal process"/>
    <property type="evidence" value="ECO:0007669"/>
    <property type="project" value="UniProtKB-ARBA"/>
</dbReference>
<evidence type="ECO:0000313" key="4">
    <source>
        <dbReference type="WBParaSite" id="TCONS_00011899.p1"/>
    </source>
</evidence>
<evidence type="ECO:0000313" key="3">
    <source>
        <dbReference type="WBParaSite" id="SSTP_0000217800.1"/>
    </source>
</evidence>
<dbReference type="SUPFAM" id="SSF49879">
    <property type="entry name" value="SMAD/FHA domain"/>
    <property type="match status" value="1"/>
</dbReference>
<dbReference type="GO" id="GO:0009791">
    <property type="term" value="P:post-embryonic development"/>
    <property type="evidence" value="ECO:0007669"/>
    <property type="project" value="UniProtKB-ARBA"/>
</dbReference>
<dbReference type="PANTHER" id="PTHR22742">
    <property type="entry name" value="EXPANSION, ISOFORM A-RELATED"/>
    <property type="match status" value="1"/>
</dbReference>
<keyword evidence="2" id="KW-1185">Reference proteome</keyword>
<dbReference type="WBParaSite" id="SSTP_0000217800.1">
    <property type="protein sequence ID" value="SSTP_0000217800.1"/>
    <property type="gene ID" value="SSTP_0000217800"/>
</dbReference>
<proteinExistence type="predicted"/>
<dbReference type="PANTHER" id="PTHR22742:SF2">
    <property type="entry name" value="EXPANSION, ISOFORM A-RELATED"/>
    <property type="match status" value="1"/>
</dbReference>
<dbReference type="SMART" id="SM00524">
    <property type="entry name" value="DWB"/>
    <property type="match status" value="1"/>
</dbReference>
<dbReference type="PROSITE" id="PS51076">
    <property type="entry name" value="MH2"/>
    <property type="match status" value="1"/>
</dbReference>
<feature type="domain" description="MH2" evidence="1">
    <location>
        <begin position="71"/>
        <end position="258"/>
    </location>
</feature>
<dbReference type="InterPro" id="IPR001132">
    <property type="entry name" value="SMAD_dom_Dwarfin-type"/>
</dbReference>